<evidence type="ECO:0000313" key="1">
    <source>
        <dbReference type="EMBL" id="ASM52828.1"/>
    </source>
</evidence>
<dbReference type="Proteomes" id="UP000198329">
    <property type="component" value="Chromosome I"/>
</dbReference>
<dbReference type="EMBL" id="CP011036">
    <property type="protein sequence ID" value="ASM52828.1"/>
    <property type="molecule type" value="Genomic_DNA"/>
</dbReference>
<gene>
    <name evidence="1" type="ORF">PNIG_a0518</name>
</gene>
<accession>A0AAC9UFN2</accession>
<name>A0AAC9UFN2_9GAMM</name>
<protein>
    <submittedName>
        <fullName evidence="1">Uncharacterized protein</fullName>
    </submittedName>
</protein>
<dbReference type="KEGG" id="png:PNIG_a0518"/>
<reference evidence="1 2" key="1">
    <citation type="submission" date="2015-03" db="EMBL/GenBank/DDBJ databases">
        <authorList>
            <person name="Xie B.-B."/>
            <person name="Rong J.-C."/>
            <person name="Qin Q.-L."/>
            <person name="Zhang Y.-Z."/>
        </authorList>
    </citation>
    <scope>NUCLEOTIDE SEQUENCE [LARGE SCALE GENOMIC DNA]</scope>
    <source>
        <strain evidence="1 2">KMM 661</strain>
    </source>
</reference>
<keyword evidence="2" id="KW-1185">Reference proteome</keyword>
<dbReference type="AlphaFoldDB" id="A0AAC9UFN2"/>
<proteinExistence type="predicted"/>
<evidence type="ECO:0000313" key="2">
    <source>
        <dbReference type="Proteomes" id="UP000198329"/>
    </source>
</evidence>
<organism evidence="1 2">
    <name type="scientific">Pseudoalteromonas nigrifaciens</name>
    <dbReference type="NCBI Taxonomy" id="28109"/>
    <lineage>
        <taxon>Bacteria</taxon>
        <taxon>Pseudomonadati</taxon>
        <taxon>Pseudomonadota</taxon>
        <taxon>Gammaproteobacteria</taxon>
        <taxon>Alteromonadales</taxon>
        <taxon>Pseudoalteromonadaceae</taxon>
        <taxon>Pseudoalteromonas</taxon>
    </lineage>
</organism>
<sequence length="39" mass="4249">MYGIGVTEDKISSWGKEAATSLPRTGCAVFNLTQPMIQF</sequence>